<feature type="domain" description="AB hydrolase-1" evidence="3">
    <location>
        <begin position="93"/>
        <end position="200"/>
    </location>
</feature>
<accession>A0ABD2NDD7</accession>
<reference evidence="4 5" key="1">
    <citation type="journal article" date="2021" name="BMC Biol.">
        <title>Horizontally acquired antibacterial genes associated with adaptive radiation of ladybird beetles.</title>
        <authorList>
            <person name="Li H.S."/>
            <person name="Tang X.F."/>
            <person name="Huang Y.H."/>
            <person name="Xu Z.Y."/>
            <person name="Chen M.L."/>
            <person name="Du X.Y."/>
            <person name="Qiu B.Y."/>
            <person name="Chen P.T."/>
            <person name="Zhang W."/>
            <person name="Slipinski A."/>
            <person name="Escalona H.E."/>
            <person name="Waterhouse R.M."/>
            <person name="Zwick A."/>
            <person name="Pang H."/>
        </authorList>
    </citation>
    <scope>NUCLEOTIDE SEQUENCE [LARGE SCALE GENOMIC DNA]</scope>
    <source>
        <strain evidence="4">SYSU2018</strain>
    </source>
</reference>
<evidence type="ECO:0000256" key="1">
    <source>
        <dbReference type="ARBA" id="ARBA00040125"/>
    </source>
</evidence>
<comment type="caution">
    <text evidence="4">The sequence shown here is derived from an EMBL/GenBank/DDBJ whole genome shotgun (WGS) entry which is preliminary data.</text>
</comment>
<evidence type="ECO:0000259" key="3">
    <source>
        <dbReference type="Pfam" id="PF12697"/>
    </source>
</evidence>
<keyword evidence="5" id="KW-1185">Reference proteome</keyword>
<dbReference type="AlphaFoldDB" id="A0ABD2NDD7"/>
<evidence type="ECO:0000313" key="4">
    <source>
        <dbReference type="EMBL" id="KAL3276676.1"/>
    </source>
</evidence>
<gene>
    <name evidence="4" type="ORF">HHI36_012046</name>
</gene>
<dbReference type="Proteomes" id="UP001516400">
    <property type="component" value="Unassembled WGS sequence"/>
</dbReference>
<sequence length="287" mass="32212">MSQLSFRQFCYLFCCPPCPSSIAAKLAFLPPEPSYQFETQSDGKYSVILRDTAQWVYTESDLQKIEGFTVRSRRGNKVACVFVRCDRNPRYTILFSHGNAVDLGQSSSYLVWLGDQLNCDILSYDYSGYGISGGKPYESNLYSDISAVWRGMKTRYHVDPENVILYGYSIGTVPTIRLAAKNKVAGVVIHSGLMSGLRMAFPEMGTTLWCDPFPNIVRVKKIRSPTLIIHGTADEIIEFCHGLGLHSNCSTAVEPLWVEGGGHNDLEFRSAFIERLRRFLNVEVFVG</sequence>
<dbReference type="InterPro" id="IPR029058">
    <property type="entry name" value="AB_hydrolase_fold"/>
</dbReference>
<dbReference type="PANTHER" id="PTHR12277:SF81">
    <property type="entry name" value="PROTEIN ABHD13"/>
    <property type="match status" value="1"/>
</dbReference>
<dbReference type="EMBL" id="JABFTP020000103">
    <property type="protein sequence ID" value="KAL3276676.1"/>
    <property type="molecule type" value="Genomic_DNA"/>
</dbReference>
<proteinExistence type="predicted"/>
<dbReference type="Pfam" id="PF12697">
    <property type="entry name" value="Abhydrolase_6"/>
    <property type="match status" value="1"/>
</dbReference>
<name>A0ABD2NDD7_9CUCU</name>
<dbReference type="Gene3D" id="3.40.50.1820">
    <property type="entry name" value="alpha/beta hydrolase"/>
    <property type="match status" value="1"/>
</dbReference>
<dbReference type="InterPro" id="IPR000073">
    <property type="entry name" value="AB_hydrolase_1"/>
</dbReference>
<organism evidence="4 5">
    <name type="scientific">Cryptolaemus montrouzieri</name>
    <dbReference type="NCBI Taxonomy" id="559131"/>
    <lineage>
        <taxon>Eukaryota</taxon>
        <taxon>Metazoa</taxon>
        <taxon>Ecdysozoa</taxon>
        <taxon>Arthropoda</taxon>
        <taxon>Hexapoda</taxon>
        <taxon>Insecta</taxon>
        <taxon>Pterygota</taxon>
        <taxon>Neoptera</taxon>
        <taxon>Endopterygota</taxon>
        <taxon>Coleoptera</taxon>
        <taxon>Polyphaga</taxon>
        <taxon>Cucujiformia</taxon>
        <taxon>Coccinelloidea</taxon>
        <taxon>Coccinellidae</taxon>
        <taxon>Scymninae</taxon>
        <taxon>Scymnini</taxon>
        <taxon>Cryptolaemus</taxon>
    </lineage>
</organism>
<evidence type="ECO:0000256" key="2">
    <source>
        <dbReference type="ARBA" id="ARBA00042701"/>
    </source>
</evidence>
<evidence type="ECO:0000313" key="5">
    <source>
        <dbReference type="Proteomes" id="UP001516400"/>
    </source>
</evidence>
<protein>
    <recommendedName>
        <fullName evidence="1">Protein ABHD13</fullName>
    </recommendedName>
    <alternativeName>
        <fullName evidence="2">Alpha/beta hydrolase domain-containing protein 13</fullName>
    </alternativeName>
</protein>
<dbReference type="PANTHER" id="PTHR12277">
    <property type="entry name" value="ALPHA/BETA HYDROLASE DOMAIN-CONTAINING PROTEIN"/>
    <property type="match status" value="1"/>
</dbReference>
<dbReference type="SUPFAM" id="SSF53474">
    <property type="entry name" value="alpha/beta-Hydrolases"/>
    <property type="match status" value="1"/>
</dbReference>